<evidence type="ECO:0000313" key="1">
    <source>
        <dbReference type="EMBL" id="ELP68240.1"/>
    </source>
</evidence>
<name>L7FC52_STRT8</name>
<organism evidence="1 2">
    <name type="scientific">Streptomyces turgidiscabies (strain Car8)</name>
    <dbReference type="NCBI Taxonomy" id="698760"/>
    <lineage>
        <taxon>Bacteria</taxon>
        <taxon>Bacillati</taxon>
        <taxon>Actinomycetota</taxon>
        <taxon>Actinomycetes</taxon>
        <taxon>Kitasatosporales</taxon>
        <taxon>Streptomycetaceae</taxon>
        <taxon>Streptomyces</taxon>
    </lineage>
</organism>
<dbReference type="Proteomes" id="UP000010931">
    <property type="component" value="Unassembled WGS sequence"/>
</dbReference>
<accession>L7FC52</accession>
<reference evidence="1 2" key="1">
    <citation type="journal article" date="2011" name="Plasmid">
        <title>Streptomyces turgidiscabies Car8 contains a modular pathogenicity island that shares virulence genes with other actinobacterial plant pathogens.</title>
        <authorList>
            <person name="Huguet-Tapia J.C."/>
            <person name="Badger J.H."/>
            <person name="Loria R."/>
            <person name="Pettis G.S."/>
        </authorList>
    </citation>
    <scope>NUCLEOTIDE SEQUENCE [LARGE SCALE GENOMIC DNA]</scope>
    <source>
        <strain evidence="1 2">Car8</strain>
    </source>
</reference>
<gene>
    <name evidence="1" type="ORF">STRTUCAR8_04216</name>
</gene>
<proteinExistence type="predicted"/>
<comment type="caution">
    <text evidence="1">The sequence shown here is derived from an EMBL/GenBank/DDBJ whole genome shotgun (WGS) entry which is preliminary data.</text>
</comment>
<evidence type="ECO:0000313" key="2">
    <source>
        <dbReference type="Proteomes" id="UP000010931"/>
    </source>
</evidence>
<keyword evidence="2" id="KW-1185">Reference proteome</keyword>
<sequence>MRSWLLPVTTGHGVQRVFERSVTGHDVRKMCAIAIAVGEM</sequence>
<dbReference type="EMBL" id="AEJB01000224">
    <property type="protein sequence ID" value="ELP68240.1"/>
    <property type="molecule type" value="Genomic_DNA"/>
</dbReference>
<dbReference type="AlphaFoldDB" id="L7FC52"/>
<protein>
    <submittedName>
        <fullName evidence="1">Uncharacterized protein</fullName>
    </submittedName>
</protein>